<sequence length="89" mass="10499">MFTSSILRDDPWFRTLGKTCIHMTWSDRGTISLEGLGLMVVENLEEADFILVLGTEAFWGFLLETLFPRSLRSLRRFWSNVQLKESLWW</sequence>
<evidence type="ECO:0000313" key="2">
    <source>
        <dbReference type="Proteomes" id="UP001055879"/>
    </source>
</evidence>
<dbReference type="Proteomes" id="UP001055879">
    <property type="component" value="Linkage Group LG03"/>
</dbReference>
<organism evidence="1 2">
    <name type="scientific">Arctium lappa</name>
    <name type="common">Greater burdock</name>
    <name type="synonym">Lappa major</name>
    <dbReference type="NCBI Taxonomy" id="4217"/>
    <lineage>
        <taxon>Eukaryota</taxon>
        <taxon>Viridiplantae</taxon>
        <taxon>Streptophyta</taxon>
        <taxon>Embryophyta</taxon>
        <taxon>Tracheophyta</taxon>
        <taxon>Spermatophyta</taxon>
        <taxon>Magnoliopsida</taxon>
        <taxon>eudicotyledons</taxon>
        <taxon>Gunneridae</taxon>
        <taxon>Pentapetalae</taxon>
        <taxon>asterids</taxon>
        <taxon>campanulids</taxon>
        <taxon>Asterales</taxon>
        <taxon>Asteraceae</taxon>
        <taxon>Carduoideae</taxon>
        <taxon>Cardueae</taxon>
        <taxon>Arctiinae</taxon>
        <taxon>Arctium</taxon>
    </lineage>
</organism>
<dbReference type="EMBL" id="CM042049">
    <property type="protein sequence ID" value="KAI3746729.1"/>
    <property type="molecule type" value="Genomic_DNA"/>
</dbReference>
<proteinExistence type="predicted"/>
<keyword evidence="2" id="KW-1185">Reference proteome</keyword>
<evidence type="ECO:0000313" key="1">
    <source>
        <dbReference type="EMBL" id="KAI3746729.1"/>
    </source>
</evidence>
<reference evidence="2" key="1">
    <citation type="journal article" date="2022" name="Mol. Ecol. Resour.">
        <title>The genomes of chicory, endive, great burdock and yacon provide insights into Asteraceae palaeo-polyploidization history and plant inulin production.</title>
        <authorList>
            <person name="Fan W."/>
            <person name="Wang S."/>
            <person name="Wang H."/>
            <person name="Wang A."/>
            <person name="Jiang F."/>
            <person name="Liu H."/>
            <person name="Zhao H."/>
            <person name="Xu D."/>
            <person name="Zhang Y."/>
        </authorList>
    </citation>
    <scope>NUCLEOTIDE SEQUENCE [LARGE SCALE GENOMIC DNA]</scope>
    <source>
        <strain evidence="2">cv. Niubang</strain>
    </source>
</reference>
<comment type="caution">
    <text evidence="1">The sequence shown here is derived from an EMBL/GenBank/DDBJ whole genome shotgun (WGS) entry which is preliminary data.</text>
</comment>
<accession>A0ACB9DJA1</accession>
<reference evidence="1 2" key="2">
    <citation type="journal article" date="2022" name="Mol. Ecol. Resour.">
        <title>The genomes of chicory, endive, great burdock and yacon provide insights into Asteraceae paleo-polyploidization history and plant inulin production.</title>
        <authorList>
            <person name="Fan W."/>
            <person name="Wang S."/>
            <person name="Wang H."/>
            <person name="Wang A."/>
            <person name="Jiang F."/>
            <person name="Liu H."/>
            <person name="Zhao H."/>
            <person name="Xu D."/>
            <person name="Zhang Y."/>
        </authorList>
    </citation>
    <scope>NUCLEOTIDE SEQUENCE [LARGE SCALE GENOMIC DNA]</scope>
    <source>
        <strain evidence="2">cv. Niubang</strain>
    </source>
</reference>
<protein>
    <submittedName>
        <fullName evidence="1">Uncharacterized protein</fullName>
    </submittedName>
</protein>
<name>A0ACB9DJA1_ARCLA</name>
<gene>
    <name evidence="1" type="ORF">L6452_09168</name>
</gene>